<keyword evidence="1" id="KW-0193">Cuticle</keyword>
<feature type="chain" id="PRO_5046687201" evidence="2">
    <location>
        <begin position="16"/>
        <end position="156"/>
    </location>
</feature>
<evidence type="ECO:0000256" key="1">
    <source>
        <dbReference type="PROSITE-ProRule" id="PRU00497"/>
    </source>
</evidence>
<dbReference type="Proteomes" id="UP000694941">
    <property type="component" value="Unplaced"/>
</dbReference>
<dbReference type="GeneID" id="111089268"/>
<dbReference type="Pfam" id="PF00379">
    <property type="entry name" value="Chitin_bind_4"/>
    <property type="match status" value="1"/>
</dbReference>
<evidence type="ECO:0000313" key="3">
    <source>
        <dbReference type="Proteomes" id="UP000694941"/>
    </source>
</evidence>
<accession>A0ABM1TMQ3</accession>
<keyword evidence="3" id="KW-1185">Reference proteome</keyword>
<proteinExistence type="predicted"/>
<dbReference type="RefSeq" id="XP_022257159.1">
    <property type="nucleotide sequence ID" value="XM_022401451.1"/>
</dbReference>
<dbReference type="PROSITE" id="PS51155">
    <property type="entry name" value="CHIT_BIND_RR_2"/>
    <property type="match status" value="1"/>
</dbReference>
<evidence type="ECO:0000313" key="4">
    <source>
        <dbReference type="RefSeq" id="XP_022257159.1"/>
    </source>
</evidence>
<gene>
    <name evidence="4" type="primary">LOC111089268</name>
</gene>
<name>A0ABM1TMQ3_LIMPO</name>
<dbReference type="InterPro" id="IPR000618">
    <property type="entry name" value="Insect_cuticle"/>
</dbReference>
<keyword evidence="2" id="KW-0732">Signal</keyword>
<sequence>MKQLLVLMFVTVVTAQFKIHSPDEYEFKYDTRSSGGEAKLFRKEERKEDGTIIGEYGYVDPNGELQVTNYRVGKNGYEIIDAFEAEDELAGRAAPRETDDSIEIQKEFSAVGPVRFDLLYGGRGLPFNRLAYQSHILGMPALYGFRTLLPRRHFFF</sequence>
<feature type="signal peptide" evidence="2">
    <location>
        <begin position="1"/>
        <end position="15"/>
    </location>
</feature>
<reference evidence="4" key="1">
    <citation type="submission" date="2025-08" db="UniProtKB">
        <authorList>
            <consortium name="RefSeq"/>
        </authorList>
    </citation>
    <scope>IDENTIFICATION</scope>
    <source>
        <tissue evidence="4">Muscle</tissue>
    </source>
</reference>
<evidence type="ECO:0000256" key="2">
    <source>
        <dbReference type="SAM" id="SignalP"/>
    </source>
</evidence>
<protein>
    <submittedName>
        <fullName evidence="4">Uncharacterized protein LOC111089268</fullName>
    </submittedName>
</protein>
<organism evidence="3 4">
    <name type="scientific">Limulus polyphemus</name>
    <name type="common">Atlantic horseshoe crab</name>
    <dbReference type="NCBI Taxonomy" id="6850"/>
    <lineage>
        <taxon>Eukaryota</taxon>
        <taxon>Metazoa</taxon>
        <taxon>Ecdysozoa</taxon>
        <taxon>Arthropoda</taxon>
        <taxon>Chelicerata</taxon>
        <taxon>Merostomata</taxon>
        <taxon>Xiphosura</taxon>
        <taxon>Limulidae</taxon>
        <taxon>Limulus</taxon>
    </lineage>
</organism>